<dbReference type="AlphaFoldDB" id="J3MTH6"/>
<name>J3MTH6_ORYBR</name>
<sequence length="59" mass="6350">MQIPSRGASLLGLAQTIHPDRICMYKPCTHACNEARKGLFCPVTFPHHLGLGFGSSAIV</sequence>
<dbReference type="Proteomes" id="UP000006038">
    <property type="component" value="Chromosome 8"/>
</dbReference>
<evidence type="ECO:0000313" key="1">
    <source>
        <dbReference type="EnsemblPlants" id="OB08G24060.1"/>
    </source>
</evidence>
<protein>
    <submittedName>
        <fullName evidence="1">Uncharacterized protein</fullName>
    </submittedName>
</protein>
<accession>J3MTH6</accession>
<dbReference type="HOGENOM" id="CLU_2964598_0_0_1"/>
<keyword evidence="2" id="KW-1185">Reference proteome</keyword>
<organism evidence="1">
    <name type="scientific">Oryza brachyantha</name>
    <name type="common">malo sina</name>
    <dbReference type="NCBI Taxonomy" id="4533"/>
    <lineage>
        <taxon>Eukaryota</taxon>
        <taxon>Viridiplantae</taxon>
        <taxon>Streptophyta</taxon>
        <taxon>Embryophyta</taxon>
        <taxon>Tracheophyta</taxon>
        <taxon>Spermatophyta</taxon>
        <taxon>Magnoliopsida</taxon>
        <taxon>Liliopsida</taxon>
        <taxon>Poales</taxon>
        <taxon>Poaceae</taxon>
        <taxon>BOP clade</taxon>
        <taxon>Oryzoideae</taxon>
        <taxon>Oryzeae</taxon>
        <taxon>Oryzinae</taxon>
        <taxon>Oryza</taxon>
    </lineage>
</organism>
<dbReference type="Gramene" id="OB08G24060.1">
    <property type="protein sequence ID" value="OB08G24060.1"/>
    <property type="gene ID" value="OB08G24060"/>
</dbReference>
<proteinExistence type="predicted"/>
<reference evidence="1" key="2">
    <citation type="submission" date="2013-04" db="UniProtKB">
        <authorList>
            <consortium name="EnsemblPlants"/>
        </authorList>
    </citation>
    <scope>IDENTIFICATION</scope>
</reference>
<dbReference type="EnsemblPlants" id="OB08G24060.1">
    <property type="protein sequence ID" value="OB08G24060.1"/>
    <property type="gene ID" value="OB08G24060"/>
</dbReference>
<reference evidence="1" key="1">
    <citation type="journal article" date="2013" name="Nat. Commun.">
        <title>Whole-genome sequencing of Oryza brachyantha reveals mechanisms underlying Oryza genome evolution.</title>
        <authorList>
            <person name="Chen J."/>
            <person name="Huang Q."/>
            <person name="Gao D."/>
            <person name="Wang J."/>
            <person name="Lang Y."/>
            <person name="Liu T."/>
            <person name="Li B."/>
            <person name="Bai Z."/>
            <person name="Luis Goicoechea J."/>
            <person name="Liang C."/>
            <person name="Chen C."/>
            <person name="Zhang W."/>
            <person name="Sun S."/>
            <person name="Liao Y."/>
            <person name="Zhang X."/>
            <person name="Yang L."/>
            <person name="Song C."/>
            <person name="Wang M."/>
            <person name="Shi J."/>
            <person name="Liu G."/>
            <person name="Liu J."/>
            <person name="Zhou H."/>
            <person name="Zhou W."/>
            <person name="Yu Q."/>
            <person name="An N."/>
            <person name="Chen Y."/>
            <person name="Cai Q."/>
            <person name="Wang B."/>
            <person name="Liu B."/>
            <person name="Min J."/>
            <person name="Huang Y."/>
            <person name="Wu H."/>
            <person name="Li Z."/>
            <person name="Zhang Y."/>
            <person name="Yin Y."/>
            <person name="Song W."/>
            <person name="Jiang J."/>
            <person name="Jackson S.A."/>
            <person name="Wing R.A."/>
            <person name="Wang J."/>
            <person name="Chen M."/>
        </authorList>
    </citation>
    <scope>NUCLEOTIDE SEQUENCE [LARGE SCALE GENOMIC DNA]</scope>
    <source>
        <strain evidence="1">cv. IRGC 101232</strain>
    </source>
</reference>
<evidence type="ECO:0000313" key="2">
    <source>
        <dbReference type="Proteomes" id="UP000006038"/>
    </source>
</evidence>